<keyword evidence="2" id="KW-1185">Reference proteome</keyword>
<evidence type="ECO:0000313" key="1">
    <source>
        <dbReference type="EMBL" id="KAJ9661042.1"/>
    </source>
</evidence>
<gene>
    <name evidence="1" type="ORF">H2198_002201</name>
</gene>
<reference evidence="1" key="1">
    <citation type="submission" date="2022-10" db="EMBL/GenBank/DDBJ databases">
        <title>Culturing micro-colonial fungi from biological soil crusts in the Mojave desert and describing Neophaeococcomyces mojavensis, and introducing the new genera and species Taxawa tesnikishii.</title>
        <authorList>
            <person name="Kurbessoian T."/>
            <person name="Stajich J.E."/>
        </authorList>
    </citation>
    <scope>NUCLEOTIDE SEQUENCE</scope>
    <source>
        <strain evidence="1">JES_112</strain>
    </source>
</reference>
<dbReference type="EMBL" id="JAPDRQ010000026">
    <property type="protein sequence ID" value="KAJ9661042.1"/>
    <property type="molecule type" value="Genomic_DNA"/>
</dbReference>
<sequence length="681" mass="76841">MDNFEPSPPLDLSHHFSDVTNHRTASKIKQFYKYFSIPGIGNLAGGLPHPSYFPFDTLESRSALPNRFTPTPNDPVQPPSKKKGTSPTTDPTPTHLVVPHDSHEVNPIRKIDLKTALQYGTSQGYPPLYQFIREFATTRLHPNIPYKNGAEVILTCGNTDGFAKCIECFTNPYMPSPSHPSPLSNREGLLCEEYAYMNAIQAVKPRGLNIVPVAMDAEGMLAHGHPRSLHNVLSNWDVERDGGKRPHIMYTVTMGQNPTSGLLSLQRRKQIYALCQKFDVLIVEDDPYFYIQFPHAANAFTQKYRNGEVLSINHFAEQNLNYQTSLSVPVKGIDAWSGARITRMHRGKSSGSEFLDSLVPSYLSIDVDGRVLRLDTFSKTIAPGCRLGWITAQPEFIERILRITETSTQQPSGFVQSIVAELLMGPNSEDEKAKLKSGEKQALGWKMDGWVRWLEGLRGNYERRMTTMCEILEEGKCATTTDEPTPEPKSPQPEAGPFVTLPVRPRKRQEPNTPSCHYSRSTIPKTPSPDSNGDDFDIITKTQIYTFDPPMAGMFIWVQFNFASHPLASSFPLPTLAQAFWIFQTIKPYLVLSSPGTIFAPTDEIRDKTAWQYFRLCFAAIDEKEVASISERFVRASHDFWEIKKKEEIEKLLKEIQEGSVDEELDEQMGEGRWMVNPLMC</sequence>
<accession>A0ACC3AFC3</accession>
<dbReference type="Proteomes" id="UP001172386">
    <property type="component" value="Unassembled WGS sequence"/>
</dbReference>
<proteinExistence type="predicted"/>
<protein>
    <submittedName>
        <fullName evidence="1">Uncharacterized protein</fullName>
    </submittedName>
</protein>
<evidence type="ECO:0000313" key="2">
    <source>
        <dbReference type="Proteomes" id="UP001172386"/>
    </source>
</evidence>
<comment type="caution">
    <text evidence="1">The sequence shown here is derived from an EMBL/GenBank/DDBJ whole genome shotgun (WGS) entry which is preliminary data.</text>
</comment>
<name>A0ACC3AFC3_9EURO</name>
<organism evidence="1 2">
    <name type="scientific">Neophaeococcomyces mojaviensis</name>
    <dbReference type="NCBI Taxonomy" id="3383035"/>
    <lineage>
        <taxon>Eukaryota</taxon>
        <taxon>Fungi</taxon>
        <taxon>Dikarya</taxon>
        <taxon>Ascomycota</taxon>
        <taxon>Pezizomycotina</taxon>
        <taxon>Eurotiomycetes</taxon>
        <taxon>Chaetothyriomycetidae</taxon>
        <taxon>Chaetothyriales</taxon>
        <taxon>Chaetothyriales incertae sedis</taxon>
        <taxon>Neophaeococcomyces</taxon>
    </lineage>
</organism>